<proteinExistence type="predicted"/>
<feature type="compositionally biased region" description="Basic and acidic residues" evidence="1">
    <location>
        <begin position="40"/>
        <end position="53"/>
    </location>
</feature>
<comment type="caution">
    <text evidence="3">The sequence shown here is derived from an EMBL/GenBank/DDBJ whole genome shotgun (WGS) entry which is preliminary data.</text>
</comment>
<name>A0A8H5ZWP8_PETAA</name>
<accession>A0A8H5ZWP8</accession>
<evidence type="ECO:0000256" key="2">
    <source>
        <dbReference type="SAM" id="SignalP"/>
    </source>
</evidence>
<feature type="chain" id="PRO_5034103556" evidence="2">
    <location>
        <begin position="17"/>
        <end position="226"/>
    </location>
</feature>
<reference evidence="3 4" key="1">
    <citation type="submission" date="2019-04" db="EMBL/GenBank/DDBJ databases">
        <title>Aspergillus burnettii sp. nov., novel species from soil in southeast Queensland.</title>
        <authorList>
            <person name="Gilchrist C.L.M."/>
            <person name="Pitt J.I."/>
            <person name="Lange L."/>
            <person name="Lacey H.J."/>
            <person name="Vuong D."/>
            <person name="Midgley D.J."/>
            <person name="Greenfield P."/>
            <person name="Bradbury M."/>
            <person name="Lacey E."/>
            <person name="Busk P.K."/>
            <person name="Pilgaard B."/>
            <person name="Chooi Y.H."/>
            <person name="Piggott A.M."/>
        </authorList>
    </citation>
    <scope>NUCLEOTIDE SEQUENCE [LARGE SCALE GENOMIC DNA]</scope>
    <source>
        <strain evidence="3 4">FRR 5400</strain>
    </source>
</reference>
<keyword evidence="2" id="KW-0732">Signal</keyword>
<protein>
    <submittedName>
        <fullName evidence="3">Uncharacterized protein</fullName>
    </submittedName>
</protein>
<gene>
    <name evidence="3" type="ORF">ETB97_007079</name>
</gene>
<feature type="compositionally biased region" description="Polar residues" evidence="1">
    <location>
        <begin position="131"/>
        <end position="161"/>
    </location>
</feature>
<feature type="compositionally biased region" description="Basic and acidic residues" evidence="1">
    <location>
        <begin position="88"/>
        <end position="101"/>
    </location>
</feature>
<evidence type="ECO:0000313" key="3">
    <source>
        <dbReference type="EMBL" id="KAF5856629.1"/>
    </source>
</evidence>
<evidence type="ECO:0000313" key="4">
    <source>
        <dbReference type="Proteomes" id="UP000541154"/>
    </source>
</evidence>
<feature type="region of interest" description="Disordered" evidence="1">
    <location>
        <begin position="80"/>
        <end position="161"/>
    </location>
</feature>
<sequence>MRYAVITAILVSAAQALPAIPARGSILAKEFRGTTMIHPVPDDGKHVHPRSMDDKEEEDWFSNPPAGSIVSEVLGLVKDGDQDAADPINKESPKIDYDKEYSISSDSTVDGRDPEASHLSPEDESGLHLLTGNTQQSYHNLMGQTNGGSSPDRLSNDMNVGNGQEREGVSSGMDAYNQIVKQPNSAYESLRKDFSNGKYLPGVDSFNGAGNPVIGDLGKYDRALWG</sequence>
<dbReference type="Proteomes" id="UP000541154">
    <property type="component" value="Unassembled WGS sequence"/>
</dbReference>
<keyword evidence="4" id="KW-1185">Reference proteome</keyword>
<feature type="signal peptide" evidence="2">
    <location>
        <begin position="1"/>
        <end position="16"/>
    </location>
</feature>
<feature type="region of interest" description="Disordered" evidence="1">
    <location>
        <begin position="37"/>
        <end position="65"/>
    </location>
</feature>
<dbReference type="EMBL" id="SPNV01000305">
    <property type="protein sequence ID" value="KAF5856629.1"/>
    <property type="molecule type" value="Genomic_DNA"/>
</dbReference>
<organism evidence="3 4">
    <name type="scientific">Petromyces alliaceus</name>
    <name type="common">Aspergillus alliaceus</name>
    <dbReference type="NCBI Taxonomy" id="209559"/>
    <lineage>
        <taxon>Eukaryota</taxon>
        <taxon>Fungi</taxon>
        <taxon>Dikarya</taxon>
        <taxon>Ascomycota</taxon>
        <taxon>Pezizomycotina</taxon>
        <taxon>Eurotiomycetes</taxon>
        <taxon>Eurotiomycetidae</taxon>
        <taxon>Eurotiales</taxon>
        <taxon>Aspergillaceae</taxon>
        <taxon>Aspergillus</taxon>
        <taxon>Aspergillus subgen. Circumdati</taxon>
    </lineage>
</organism>
<dbReference type="AlphaFoldDB" id="A0A8H5ZWP8"/>
<evidence type="ECO:0000256" key="1">
    <source>
        <dbReference type="SAM" id="MobiDB-lite"/>
    </source>
</evidence>